<evidence type="ECO:0000313" key="4">
    <source>
        <dbReference type="Ensembl" id="ENSLLEP00000015205.1"/>
    </source>
</evidence>
<dbReference type="GeneTree" id="ENSGT00390000011053"/>
<dbReference type="PANTHER" id="PTHR31905:SF2">
    <property type="entry name" value="PROTEIN MIX23"/>
    <property type="match status" value="1"/>
</dbReference>
<reference evidence="4" key="1">
    <citation type="submission" date="2025-08" db="UniProtKB">
        <authorList>
            <consortium name="Ensembl"/>
        </authorList>
    </citation>
    <scope>IDENTIFICATION</scope>
</reference>
<comment type="similarity">
    <text evidence="1">Belongs to the MIX23 family.</text>
</comment>
<dbReference type="Proteomes" id="UP000694569">
    <property type="component" value="Unplaced"/>
</dbReference>
<dbReference type="AlphaFoldDB" id="A0A8C5MPC9"/>
<evidence type="ECO:0000313" key="5">
    <source>
        <dbReference type="Proteomes" id="UP000694569"/>
    </source>
</evidence>
<evidence type="ECO:0000256" key="3">
    <source>
        <dbReference type="ARBA" id="ARBA00030733"/>
    </source>
</evidence>
<evidence type="ECO:0000256" key="2">
    <source>
        <dbReference type="ARBA" id="ARBA00024228"/>
    </source>
</evidence>
<accession>A0A8C5MPC9</accession>
<protein>
    <recommendedName>
        <fullName evidence="2">Protein MIX23</fullName>
    </recommendedName>
    <alternativeName>
        <fullName evidence="3">Coiled-coil domain-containing protein 58</fullName>
    </alternativeName>
</protein>
<evidence type="ECO:0000256" key="1">
    <source>
        <dbReference type="ARBA" id="ARBA00024204"/>
    </source>
</evidence>
<sequence length="179" mass="20353">IPSHTACTEITSPHSALQEILRVMRTIDDRIVHELNTTVPTISFAGKIDAGQTCKQLYESLREAHVTREKAIKGCIAQTSCSVNKLQEERLKGHENLALTKLLRKEQTKLKLLKSELNVEEVVNDRSWKVNIMIDLKFSSVPKVHGVGRCMLPPQTRGLLFSKELLNENVWNLHIRSYD</sequence>
<gene>
    <name evidence="4" type="primary">MIX23</name>
</gene>
<proteinExistence type="inferred from homology"/>
<dbReference type="InterPro" id="IPR019171">
    <property type="entry name" value="MIX23"/>
</dbReference>
<dbReference type="Ensembl" id="ENSLLET00000015789.1">
    <property type="protein sequence ID" value="ENSLLEP00000015205.1"/>
    <property type="gene ID" value="ENSLLEG00000009458.1"/>
</dbReference>
<dbReference type="OrthoDB" id="5593818at2759"/>
<name>A0A8C5MPC9_9ANUR</name>
<organism evidence="4 5">
    <name type="scientific">Leptobrachium leishanense</name>
    <name type="common">Leishan spiny toad</name>
    <dbReference type="NCBI Taxonomy" id="445787"/>
    <lineage>
        <taxon>Eukaryota</taxon>
        <taxon>Metazoa</taxon>
        <taxon>Chordata</taxon>
        <taxon>Craniata</taxon>
        <taxon>Vertebrata</taxon>
        <taxon>Euteleostomi</taxon>
        <taxon>Amphibia</taxon>
        <taxon>Batrachia</taxon>
        <taxon>Anura</taxon>
        <taxon>Pelobatoidea</taxon>
        <taxon>Megophryidae</taxon>
        <taxon>Leptobrachium</taxon>
    </lineage>
</organism>
<dbReference type="PANTHER" id="PTHR31905">
    <property type="entry name" value="COILED-COIL DOMAIN-CONTAINING PROTEIN 58"/>
    <property type="match status" value="1"/>
</dbReference>
<reference evidence="4" key="2">
    <citation type="submission" date="2025-09" db="UniProtKB">
        <authorList>
            <consortium name="Ensembl"/>
        </authorList>
    </citation>
    <scope>IDENTIFICATION</scope>
</reference>
<dbReference type="GO" id="GO:0005758">
    <property type="term" value="C:mitochondrial intermembrane space"/>
    <property type="evidence" value="ECO:0007669"/>
    <property type="project" value="InterPro"/>
</dbReference>
<keyword evidence="5" id="KW-1185">Reference proteome</keyword>
<dbReference type="Pfam" id="PF09774">
    <property type="entry name" value="MIX23"/>
    <property type="match status" value="1"/>
</dbReference>